<dbReference type="InterPro" id="IPR051601">
    <property type="entry name" value="Serine_prot/Carboxylest_S33"/>
</dbReference>
<keyword evidence="4" id="KW-0472">Membrane</keyword>
<dbReference type="InterPro" id="IPR013595">
    <property type="entry name" value="Pept_S33_TAP-like_C"/>
</dbReference>
<dbReference type="GO" id="GO:0016787">
    <property type="term" value="F:hydrolase activity"/>
    <property type="evidence" value="ECO:0007669"/>
    <property type="project" value="UniProtKB-KW"/>
</dbReference>
<evidence type="ECO:0000256" key="3">
    <source>
        <dbReference type="SAM" id="MobiDB-lite"/>
    </source>
</evidence>
<dbReference type="Proteomes" id="UP000481153">
    <property type="component" value="Unassembled WGS sequence"/>
</dbReference>
<dbReference type="EMBL" id="VJMJ01000159">
    <property type="protein sequence ID" value="KAF0729953.1"/>
    <property type="molecule type" value="Genomic_DNA"/>
</dbReference>
<feature type="transmembrane region" description="Helical" evidence="4">
    <location>
        <begin position="608"/>
        <end position="627"/>
    </location>
</feature>
<protein>
    <recommendedName>
        <fullName evidence="10">AB hydrolase-1 domain-containing protein</fullName>
    </recommendedName>
</protein>
<evidence type="ECO:0000256" key="4">
    <source>
        <dbReference type="SAM" id="Phobius"/>
    </source>
</evidence>
<evidence type="ECO:0000256" key="1">
    <source>
        <dbReference type="ARBA" id="ARBA00010088"/>
    </source>
</evidence>
<name>A0A6G0WR70_9STRA</name>
<feature type="chain" id="PRO_5026255621" description="AB hydrolase-1 domain-containing protein" evidence="5">
    <location>
        <begin position="16"/>
        <end position="664"/>
    </location>
</feature>
<reference evidence="8 9" key="1">
    <citation type="submission" date="2019-07" db="EMBL/GenBank/DDBJ databases">
        <title>Genomics analysis of Aphanomyces spp. identifies a new class of oomycete effector associated with host adaptation.</title>
        <authorList>
            <person name="Gaulin E."/>
        </authorList>
    </citation>
    <scope>NUCLEOTIDE SEQUENCE [LARGE SCALE GENOMIC DNA]</scope>
    <source>
        <strain evidence="8 9">ATCC 201684</strain>
    </source>
</reference>
<dbReference type="InterPro" id="IPR000073">
    <property type="entry name" value="AB_hydrolase_1"/>
</dbReference>
<evidence type="ECO:0000313" key="9">
    <source>
        <dbReference type="Proteomes" id="UP000481153"/>
    </source>
</evidence>
<comment type="caution">
    <text evidence="8">The sequence shown here is derived from an EMBL/GenBank/DDBJ whole genome shotgun (WGS) entry which is preliminary data.</text>
</comment>
<evidence type="ECO:0000256" key="2">
    <source>
        <dbReference type="ARBA" id="ARBA00022801"/>
    </source>
</evidence>
<evidence type="ECO:0000256" key="5">
    <source>
        <dbReference type="SAM" id="SignalP"/>
    </source>
</evidence>
<keyword evidence="9" id="KW-1185">Reference proteome</keyword>
<feature type="domain" description="AB hydrolase-1" evidence="6">
    <location>
        <begin position="128"/>
        <end position="274"/>
    </location>
</feature>
<keyword evidence="4" id="KW-0812">Transmembrane</keyword>
<feature type="compositionally biased region" description="Basic and acidic residues" evidence="3">
    <location>
        <begin position="655"/>
        <end position="664"/>
    </location>
</feature>
<dbReference type="Gene3D" id="3.40.50.1820">
    <property type="entry name" value="alpha/beta hydrolase"/>
    <property type="match status" value="2"/>
</dbReference>
<organism evidence="8 9">
    <name type="scientific">Aphanomyces euteiches</name>
    <dbReference type="NCBI Taxonomy" id="100861"/>
    <lineage>
        <taxon>Eukaryota</taxon>
        <taxon>Sar</taxon>
        <taxon>Stramenopiles</taxon>
        <taxon>Oomycota</taxon>
        <taxon>Saprolegniomycetes</taxon>
        <taxon>Saprolegniales</taxon>
        <taxon>Verrucalvaceae</taxon>
        <taxon>Aphanomyces</taxon>
    </lineage>
</organism>
<dbReference type="SUPFAM" id="SSF53474">
    <property type="entry name" value="alpha/beta-Hydrolases"/>
    <property type="match status" value="1"/>
</dbReference>
<dbReference type="Pfam" id="PF08386">
    <property type="entry name" value="Abhydrolase_4"/>
    <property type="match status" value="1"/>
</dbReference>
<proteinExistence type="inferred from homology"/>
<evidence type="ECO:0000259" key="7">
    <source>
        <dbReference type="Pfam" id="PF08386"/>
    </source>
</evidence>
<evidence type="ECO:0008006" key="10">
    <source>
        <dbReference type="Google" id="ProtNLM"/>
    </source>
</evidence>
<keyword evidence="5" id="KW-0732">Signal</keyword>
<comment type="similarity">
    <text evidence="1">Belongs to the peptidase S33 family.</text>
</comment>
<feature type="signal peptide" evidence="5">
    <location>
        <begin position="1"/>
        <end position="15"/>
    </location>
</feature>
<dbReference type="InterPro" id="IPR029058">
    <property type="entry name" value="AB_hydrolase_fold"/>
</dbReference>
<feature type="region of interest" description="Disordered" evidence="3">
    <location>
        <begin position="644"/>
        <end position="664"/>
    </location>
</feature>
<keyword evidence="4" id="KW-1133">Transmembrane helix</keyword>
<keyword evidence="2" id="KW-0378">Hydrolase</keyword>
<gene>
    <name evidence="8" type="ORF">Ae201684_012592</name>
</gene>
<feature type="domain" description="Peptidase S33 tripeptidyl aminopeptidase-like C-terminal" evidence="7">
    <location>
        <begin position="467"/>
        <end position="520"/>
    </location>
</feature>
<dbReference type="Pfam" id="PF00561">
    <property type="entry name" value="Abhydrolase_1"/>
    <property type="match status" value="1"/>
</dbReference>
<evidence type="ECO:0000313" key="8">
    <source>
        <dbReference type="EMBL" id="KAF0729953.1"/>
    </source>
</evidence>
<evidence type="ECO:0000259" key="6">
    <source>
        <dbReference type="Pfam" id="PF00561"/>
    </source>
</evidence>
<dbReference type="AlphaFoldDB" id="A0A6G0WR70"/>
<feature type="compositionally biased region" description="Low complexity" evidence="3">
    <location>
        <begin position="644"/>
        <end position="654"/>
    </location>
</feature>
<dbReference type="PANTHER" id="PTHR43248:SF3">
    <property type="entry name" value="AB HYDROLASE-1 DOMAIN-CONTAINING PROTEIN"/>
    <property type="match status" value="1"/>
</dbReference>
<sequence length="664" mass="71835">MRLFLATAIAALASASSLKAGWFHCPLFTPSTNGASGGGAAARAAKTLGKYWSKHDLIDRERIHARKSPQDDQDAVISPHSVPASTCASFEAPLCYPGLCDSSKSVNVYAKRIEATSPPPPGQRPTAVWFLQGGPGESSYVMDTLMRQVYTLFNGSVSVYTMDHRGTGRSTYLDCPTVGASSGGSENSTTITPHELPECLAEVRATYGKDVAAGFGTTAAASDLKMLIEALNEGHDTFVYGVSYGTFLVHRLMQLAPTNVKGYIFDSVVGPGTPHFSQWSVLNKPVADLLLSYCSKDSYCRKMLLGQDAHDVLQRILNRPNGQVCGDLTAYDLRAYLYMLLQAGAGARDFIPAIIHRADRCTENDQIALHNIQQAFMPPSPRPSFNFVDVDNSKLMYYDIIFSELWEQPTPSLDEMKRRMDANLMGTDMADYVTVYCYFTNSQDPACRDIPKANAPFVYPVDKYGLAKSTTIPNNASVLILNGDLDPQTPPQGARVLLNRLQGGKKRLITFPDAAHATVMTTPVKTEGMVTCGMNLVAQFIYTNGDVASLDLACKADLVNTTFQIPPETAMKIVGAKDAYNGRVSRVKATTMSSALNESNSNDEELKVGGLIVVCIVGTLVLMAVVIQDVKKAKRAAKEKATDATTAAKAQDTAAKTEYDPVTV</sequence>
<dbReference type="VEuPathDB" id="FungiDB:AeMF1_009833"/>
<accession>A0A6G0WR70</accession>
<dbReference type="PANTHER" id="PTHR43248">
    <property type="entry name" value="2-SUCCINYL-6-HYDROXY-2,4-CYCLOHEXADIENE-1-CARBOXYLATE SYNTHASE"/>
    <property type="match status" value="1"/>
</dbReference>